<dbReference type="Proteomes" id="UP000834106">
    <property type="component" value="Chromosome 20"/>
</dbReference>
<evidence type="ECO:0000313" key="2">
    <source>
        <dbReference type="Proteomes" id="UP000834106"/>
    </source>
</evidence>
<dbReference type="EMBL" id="OU503055">
    <property type="protein sequence ID" value="CAI9784039.1"/>
    <property type="molecule type" value="Genomic_DNA"/>
</dbReference>
<proteinExistence type="predicted"/>
<keyword evidence="2" id="KW-1185">Reference proteome</keyword>
<sequence>MESGWNLALAKVEEAYKHESKTKEAIGEFIRSCSFHILQDTLDAVENETVENRLLPAMNKIWPFLVSCVQNKNPVTIRRCSHAISTVVQIYGGKFFSRHFYADGIHFWKLLNTSPFRKKPFSREERTPLQLPYRSISTSSWDSVAEISNVKVQAELLNMILDLAQNKRSASALEAVFKKVGVLVVGIACSGVKGLLDASINALVGLACVEPDLIWLFLSDVYYARKKDLPSLLTAEFPEITEILPPPSSYKDYLYVMHGVEVQNCNQERLEEGKLPPLAPRS</sequence>
<reference evidence="1" key="1">
    <citation type="submission" date="2023-05" db="EMBL/GenBank/DDBJ databases">
        <authorList>
            <person name="Huff M."/>
        </authorList>
    </citation>
    <scope>NUCLEOTIDE SEQUENCE</scope>
</reference>
<dbReference type="SUPFAM" id="SSF48371">
    <property type="entry name" value="ARM repeat"/>
    <property type="match status" value="1"/>
</dbReference>
<evidence type="ECO:0000313" key="1">
    <source>
        <dbReference type="EMBL" id="CAI9784039.1"/>
    </source>
</evidence>
<dbReference type="InterPro" id="IPR052587">
    <property type="entry name" value="TELO2-interacting_protein_1"/>
</dbReference>
<dbReference type="PANTHER" id="PTHR18460:SF3">
    <property type="entry name" value="TELO2-INTERACTING PROTEIN 1 HOMOLOG"/>
    <property type="match status" value="1"/>
</dbReference>
<organism evidence="1 2">
    <name type="scientific">Fraxinus pennsylvanica</name>
    <dbReference type="NCBI Taxonomy" id="56036"/>
    <lineage>
        <taxon>Eukaryota</taxon>
        <taxon>Viridiplantae</taxon>
        <taxon>Streptophyta</taxon>
        <taxon>Embryophyta</taxon>
        <taxon>Tracheophyta</taxon>
        <taxon>Spermatophyta</taxon>
        <taxon>Magnoliopsida</taxon>
        <taxon>eudicotyledons</taxon>
        <taxon>Gunneridae</taxon>
        <taxon>Pentapetalae</taxon>
        <taxon>asterids</taxon>
        <taxon>lamiids</taxon>
        <taxon>Lamiales</taxon>
        <taxon>Oleaceae</taxon>
        <taxon>Oleeae</taxon>
        <taxon>Fraxinus</taxon>
    </lineage>
</organism>
<name>A0AAD2AAS0_9LAMI</name>
<protein>
    <submittedName>
        <fullName evidence="1">Uncharacterized protein</fullName>
    </submittedName>
</protein>
<dbReference type="InterPro" id="IPR016024">
    <property type="entry name" value="ARM-type_fold"/>
</dbReference>
<dbReference type="PANTHER" id="PTHR18460">
    <property type="entry name" value="TEL2 INTERACTING PROTEIN 1 TTI1 FAMILY MEMBER"/>
    <property type="match status" value="1"/>
</dbReference>
<gene>
    <name evidence="1" type="ORF">FPE_LOCUS31469</name>
</gene>
<dbReference type="GO" id="GO:0005737">
    <property type="term" value="C:cytoplasm"/>
    <property type="evidence" value="ECO:0007669"/>
    <property type="project" value="TreeGrafter"/>
</dbReference>
<dbReference type="AlphaFoldDB" id="A0AAD2AAS0"/>
<accession>A0AAD2AAS0</accession>